<comment type="caution">
    <text evidence="1">The sequence shown here is derived from an EMBL/GenBank/DDBJ whole genome shotgun (WGS) entry which is preliminary data.</text>
</comment>
<evidence type="ECO:0000313" key="1">
    <source>
        <dbReference type="EMBL" id="OKO95675.1"/>
    </source>
</evidence>
<accession>A0A1Q5T6A7</accession>
<sequence>MQPGVNGFCSAHHAGLIKSVILKFGMMGMFVISHVQLANEPSTNQESVYDLMYGWYKFRDDPRHHARQRQRKFCE</sequence>
<dbReference type="Proteomes" id="UP000186955">
    <property type="component" value="Unassembled WGS sequence"/>
</dbReference>
<keyword evidence="2" id="KW-1185">Reference proteome</keyword>
<gene>
    <name evidence="1" type="ORF">PENSUB_11187</name>
</gene>
<name>A0A1Q5T6A7_9EURO</name>
<evidence type="ECO:0000313" key="2">
    <source>
        <dbReference type="Proteomes" id="UP000186955"/>
    </source>
</evidence>
<proteinExistence type="predicted"/>
<organism evidence="1 2">
    <name type="scientific">Penicillium subrubescens</name>
    <dbReference type="NCBI Taxonomy" id="1316194"/>
    <lineage>
        <taxon>Eukaryota</taxon>
        <taxon>Fungi</taxon>
        <taxon>Dikarya</taxon>
        <taxon>Ascomycota</taxon>
        <taxon>Pezizomycotina</taxon>
        <taxon>Eurotiomycetes</taxon>
        <taxon>Eurotiomycetidae</taxon>
        <taxon>Eurotiales</taxon>
        <taxon>Aspergillaceae</taxon>
        <taxon>Penicillium</taxon>
    </lineage>
</organism>
<reference evidence="1 2" key="1">
    <citation type="submission" date="2016-10" db="EMBL/GenBank/DDBJ databases">
        <title>Genome sequence of the ascomycete fungus Penicillium subrubescens.</title>
        <authorList>
            <person name="De Vries R.P."/>
            <person name="Peng M."/>
            <person name="Dilokpimol A."/>
            <person name="Hilden K."/>
            <person name="Makela M.R."/>
            <person name="Grigoriev I."/>
            <person name="Riley R."/>
            <person name="Granchi Z."/>
        </authorList>
    </citation>
    <scope>NUCLEOTIDE SEQUENCE [LARGE SCALE GENOMIC DNA]</scope>
    <source>
        <strain evidence="1 2">CBS 132785</strain>
    </source>
</reference>
<dbReference type="EMBL" id="MNBE01000702">
    <property type="protein sequence ID" value="OKO95675.1"/>
    <property type="molecule type" value="Genomic_DNA"/>
</dbReference>
<dbReference type="AlphaFoldDB" id="A0A1Q5T6A7"/>
<protein>
    <submittedName>
        <fullName evidence="1">Uncharacterized protein</fullName>
    </submittedName>
</protein>